<gene>
    <name evidence="1" type="primary">NCE101</name>
    <name evidence="1" type="ORF">FIM1_712</name>
</gene>
<evidence type="ECO:0000313" key="2">
    <source>
        <dbReference type="Proteomes" id="UP000422736"/>
    </source>
</evidence>
<name>A0ABX6EQG0_KLUMA</name>
<evidence type="ECO:0000313" key="1">
    <source>
        <dbReference type="EMBL" id="QGN14061.1"/>
    </source>
</evidence>
<dbReference type="Proteomes" id="UP000422736">
    <property type="component" value="Chromosome 1"/>
</dbReference>
<accession>A0ABX6EQG0</accession>
<organism evidence="1 2">
    <name type="scientific">Kluyveromyces marxianus</name>
    <name type="common">Yeast</name>
    <name type="synonym">Candida kefyr</name>
    <dbReference type="NCBI Taxonomy" id="4911"/>
    <lineage>
        <taxon>Eukaryota</taxon>
        <taxon>Fungi</taxon>
        <taxon>Dikarya</taxon>
        <taxon>Ascomycota</taxon>
        <taxon>Saccharomycotina</taxon>
        <taxon>Saccharomycetes</taxon>
        <taxon>Saccharomycetales</taxon>
        <taxon>Saccharomycetaceae</taxon>
        <taxon>Kluyveromyces</taxon>
    </lineage>
</organism>
<keyword evidence="2" id="KW-1185">Reference proteome</keyword>
<sequence>MTTSAPYLLGRYV</sequence>
<protein>
    <submittedName>
        <fullName evidence="1">Protein involved in non-classical protein export pathway</fullName>
    </submittedName>
</protein>
<proteinExistence type="predicted"/>
<reference evidence="1 2" key="1">
    <citation type="submission" date="2016-03" db="EMBL/GenBank/DDBJ databases">
        <title>How can Kluyveromyces marxianus grow so fast - potential evolutionary course in Saccharomyces Complex revealed by comparative genomics.</title>
        <authorList>
            <person name="Mo W."/>
            <person name="Lu W."/>
            <person name="Yang X."/>
            <person name="Qi J."/>
            <person name="Lv H."/>
        </authorList>
    </citation>
    <scope>NUCLEOTIDE SEQUENCE [LARGE SCALE GENOMIC DNA]</scope>
    <source>
        <strain evidence="1 2">FIM1</strain>
    </source>
</reference>
<dbReference type="EMBL" id="CP015054">
    <property type="protein sequence ID" value="QGN14061.1"/>
    <property type="molecule type" value="Genomic_DNA"/>
</dbReference>